<evidence type="ECO:0000313" key="2">
    <source>
        <dbReference type="Proteomes" id="UP001140453"/>
    </source>
</evidence>
<dbReference type="AlphaFoldDB" id="A0A9W9D277"/>
<gene>
    <name evidence="1" type="ORF">N0V93_000977</name>
</gene>
<protein>
    <submittedName>
        <fullName evidence="1">Uncharacterized protein</fullName>
    </submittedName>
</protein>
<dbReference type="EMBL" id="JAPEVB010000001">
    <property type="protein sequence ID" value="KAJ4396755.1"/>
    <property type="molecule type" value="Genomic_DNA"/>
</dbReference>
<keyword evidence="2" id="KW-1185">Reference proteome</keyword>
<sequence>MSKSRPLTQAHPRVLQLDGKEIPQGSATLWDNLLARGCSTPINIANLASIYLIGPSIDPVIATACEYYSSASTTLRKVRSLAWTHEHRFWRLWNRYSTPTDLRRNWRASLQPSCDINWVKTALLSPFESTSHSGTLLS</sequence>
<organism evidence="1 2">
    <name type="scientific">Gnomoniopsis smithogilvyi</name>
    <dbReference type="NCBI Taxonomy" id="1191159"/>
    <lineage>
        <taxon>Eukaryota</taxon>
        <taxon>Fungi</taxon>
        <taxon>Dikarya</taxon>
        <taxon>Ascomycota</taxon>
        <taxon>Pezizomycotina</taxon>
        <taxon>Sordariomycetes</taxon>
        <taxon>Sordariomycetidae</taxon>
        <taxon>Diaporthales</taxon>
        <taxon>Gnomoniaceae</taxon>
        <taxon>Gnomoniopsis</taxon>
    </lineage>
</organism>
<comment type="caution">
    <text evidence="1">The sequence shown here is derived from an EMBL/GenBank/DDBJ whole genome shotgun (WGS) entry which is preliminary data.</text>
</comment>
<reference evidence="1" key="1">
    <citation type="submission" date="2022-10" db="EMBL/GenBank/DDBJ databases">
        <title>Tapping the CABI collections for fungal endophytes: first genome assemblies for Collariella, Neodidymelliopsis, Ascochyta clinopodiicola, Didymella pomorum, Didymosphaeria variabile, Neocosmospora piperis and Neocucurbitaria cava.</title>
        <authorList>
            <person name="Hill R."/>
        </authorList>
    </citation>
    <scope>NUCLEOTIDE SEQUENCE</scope>
    <source>
        <strain evidence="1">IMI 355082</strain>
    </source>
</reference>
<dbReference type="Proteomes" id="UP001140453">
    <property type="component" value="Unassembled WGS sequence"/>
</dbReference>
<proteinExistence type="predicted"/>
<accession>A0A9W9D277</accession>
<name>A0A9W9D277_9PEZI</name>
<evidence type="ECO:0000313" key="1">
    <source>
        <dbReference type="EMBL" id="KAJ4396755.1"/>
    </source>
</evidence>